<dbReference type="SMART" id="SM00862">
    <property type="entry name" value="Trans_reg_C"/>
    <property type="match status" value="1"/>
</dbReference>
<feature type="DNA-binding region" description="OmpR/PhoB-type" evidence="3">
    <location>
        <begin position="667"/>
        <end position="769"/>
    </location>
</feature>
<comment type="caution">
    <text evidence="6">The sequence shown here is derived from an EMBL/GenBank/DDBJ whole genome shotgun (WGS) entry which is preliminary data.</text>
</comment>
<reference evidence="6 7" key="1">
    <citation type="submission" date="2019-10" db="EMBL/GenBank/DDBJ databases">
        <authorList>
            <person name="Nie G."/>
            <person name="Ming H."/>
            <person name="Yi B."/>
        </authorList>
    </citation>
    <scope>NUCLEOTIDE SEQUENCE [LARGE SCALE GENOMIC DNA]</scope>
    <source>
        <strain evidence="6 7">CFH 90414</strain>
    </source>
</reference>
<dbReference type="InterPro" id="IPR011990">
    <property type="entry name" value="TPR-like_helical_dom_sf"/>
</dbReference>
<comment type="similarity">
    <text evidence="1">Belongs to the AfsR/DnrI/RedD regulatory family.</text>
</comment>
<dbReference type="GO" id="GO:0003677">
    <property type="term" value="F:DNA binding"/>
    <property type="evidence" value="ECO:0007669"/>
    <property type="project" value="UniProtKB-UniRule"/>
</dbReference>
<dbReference type="InterPro" id="IPR051677">
    <property type="entry name" value="AfsR-DnrI-RedD_regulator"/>
</dbReference>
<dbReference type="PANTHER" id="PTHR35807">
    <property type="entry name" value="TRANSCRIPTIONAL REGULATOR REDD-RELATED"/>
    <property type="match status" value="1"/>
</dbReference>
<dbReference type="InterPro" id="IPR016032">
    <property type="entry name" value="Sig_transdc_resp-reg_C-effctor"/>
</dbReference>
<accession>A0A6I2F4L4</accession>
<keyword evidence="7" id="KW-1185">Reference proteome</keyword>
<evidence type="ECO:0000313" key="7">
    <source>
        <dbReference type="Proteomes" id="UP000431080"/>
    </source>
</evidence>
<evidence type="ECO:0000256" key="2">
    <source>
        <dbReference type="ARBA" id="ARBA00023125"/>
    </source>
</evidence>
<dbReference type="Proteomes" id="UP000431080">
    <property type="component" value="Unassembled WGS sequence"/>
</dbReference>
<dbReference type="GO" id="GO:0000160">
    <property type="term" value="P:phosphorelay signal transduction system"/>
    <property type="evidence" value="ECO:0007669"/>
    <property type="project" value="InterPro"/>
</dbReference>
<dbReference type="SUPFAM" id="SSF48452">
    <property type="entry name" value="TPR-like"/>
    <property type="match status" value="1"/>
</dbReference>
<gene>
    <name evidence="6" type="ORF">GE115_06710</name>
</gene>
<name>A0A6I2F4L4_9MICO</name>
<feature type="region of interest" description="Disordered" evidence="4">
    <location>
        <begin position="397"/>
        <end position="424"/>
    </location>
</feature>
<dbReference type="Pfam" id="PF00486">
    <property type="entry name" value="Trans_reg_C"/>
    <property type="match status" value="1"/>
</dbReference>
<sequence>MERAGEFLIEAVRNGIDRPRLETRMAARRVFLIAGAGAGKSSLIARAEAADPRAYLLRLGPRYATPSALAAELEIAARSEASTVLIDDAQWCAGCEAADVLERFVVDAPQRVILASREAFPFATARAEYGGTAVLGVRDLALRLDEVAAVFRWAGAKAPSSAAASRLLTETAGSPALIVALAGAVADVDRDAVDVALVAAIEGGAAAPVLDGLLDDLDPIVHEALTRASVLPSMRAESAIDLLGGAAGCALLRALDDGMVPHRLRADGARELPRMLRRHLFGRLPASERAALAADAAKLLTPADAARALADAANWDDAIDVLRAHPVAIAAPGAAAWAPPRADVVTDLLAVRALIDDREPVTARRRLDALRLDRLPPEFATIPAVLRDELDGLAGPWEASVGPTASTRAAAASTGRSAGDPTTTTRATAHRLLVGDALGATRALLRRLRDPAAAPHVRLGCRLALVVARAAIASAAETAASLCHLEAEAMALGLPGIARLARGMLAALAPESSPHAVHEVVEECELRGDDEGAAFVEAAWLLGRLHDGRAESRRAAALADRLSRLGAADGAAVASATAAYLAAQHHEPHAVSVLAAAEASALVTPTPAARAWIDAAYLVRSGDPERLAAARRAARDAGMPRLPVPLPTAAELGRRTSRAPAEPVRLEVVERIPRITVGCFGGFRLRVDGRDLDLRGVRPQARNVLRMLALNAGSPVHRELIAEVIWRDLEPTSAVHALHVSVSSLRRALGLDTADRVVARDGEAYQLRLANRRDCDLADFDANLEGAAAARRSGDATGTADGLRRALHRYVGEVLPEDGPAEWAVGARDRYKTRASEAAAALAHLELRSGDRHGALDAATRGIEIDPWHDASWRALLAVHRESGDVVATRRAEQGYRRMRVALGVD</sequence>
<proteinExistence type="inferred from homology"/>
<dbReference type="PROSITE" id="PS51755">
    <property type="entry name" value="OMPR_PHOB"/>
    <property type="match status" value="1"/>
</dbReference>
<evidence type="ECO:0000256" key="1">
    <source>
        <dbReference type="ARBA" id="ARBA00005820"/>
    </source>
</evidence>
<evidence type="ECO:0000259" key="5">
    <source>
        <dbReference type="PROSITE" id="PS51755"/>
    </source>
</evidence>
<organism evidence="6 7">
    <name type="scientific">Agromyces agglutinans</name>
    <dbReference type="NCBI Taxonomy" id="2662258"/>
    <lineage>
        <taxon>Bacteria</taxon>
        <taxon>Bacillati</taxon>
        <taxon>Actinomycetota</taxon>
        <taxon>Actinomycetes</taxon>
        <taxon>Micrococcales</taxon>
        <taxon>Microbacteriaceae</taxon>
        <taxon>Agromyces</taxon>
    </lineage>
</organism>
<dbReference type="EMBL" id="WJIF01000003">
    <property type="protein sequence ID" value="MRG59562.1"/>
    <property type="molecule type" value="Genomic_DNA"/>
</dbReference>
<feature type="domain" description="OmpR/PhoB-type" evidence="5">
    <location>
        <begin position="667"/>
        <end position="769"/>
    </location>
</feature>
<evidence type="ECO:0000256" key="3">
    <source>
        <dbReference type="PROSITE-ProRule" id="PRU01091"/>
    </source>
</evidence>
<dbReference type="InterPro" id="IPR005158">
    <property type="entry name" value="BTAD"/>
</dbReference>
<dbReference type="SUPFAM" id="SSF46894">
    <property type="entry name" value="C-terminal effector domain of the bipartite response regulators"/>
    <property type="match status" value="1"/>
</dbReference>
<feature type="compositionally biased region" description="Low complexity" evidence="4">
    <location>
        <begin position="404"/>
        <end position="424"/>
    </location>
</feature>
<evidence type="ECO:0000256" key="4">
    <source>
        <dbReference type="SAM" id="MobiDB-lite"/>
    </source>
</evidence>
<dbReference type="GO" id="GO:0006355">
    <property type="term" value="P:regulation of DNA-templated transcription"/>
    <property type="evidence" value="ECO:0007669"/>
    <property type="project" value="InterPro"/>
</dbReference>
<dbReference type="AlphaFoldDB" id="A0A6I2F4L4"/>
<evidence type="ECO:0000313" key="6">
    <source>
        <dbReference type="EMBL" id="MRG59562.1"/>
    </source>
</evidence>
<dbReference type="InterPro" id="IPR001867">
    <property type="entry name" value="OmpR/PhoB-type_DNA-bd"/>
</dbReference>
<dbReference type="Pfam" id="PF03704">
    <property type="entry name" value="BTAD"/>
    <property type="match status" value="1"/>
</dbReference>
<dbReference type="Gene3D" id="1.10.10.10">
    <property type="entry name" value="Winged helix-like DNA-binding domain superfamily/Winged helix DNA-binding domain"/>
    <property type="match status" value="1"/>
</dbReference>
<dbReference type="SMART" id="SM01043">
    <property type="entry name" value="BTAD"/>
    <property type="match status" value="1"/>
</dbReference>
<dbReference type="InterPro" id="IPR036388">
    <property type="entry name" value="WH-like_DNA-bd_sf"/>
</dbReference>
<keyword evidence="2 3" id="KW-0238">DNA-binding</keyword>
<protein>
    <recommendedName>
        <fullName evidence="5">OmpR/PhoB-type domain-containing protein</fullName>
    </recommendedName>
</protein>